<evidence type="ECO:0000313" key="4">
    <source>
        <dbReference type="EMBL" id="MDV6263378.1"/>
    </source>
</evidence>
<dbReference type="InterPro" id="IPR016181">
    <property type="entry name" value="Acyl_CoA_acyltransferase"/>
</dbReference>
<dbReference type="Proteomes" id="UP001185755">
    <property type="component" value="Unassembled WGS sequence"/>
</dbReference>
<keyword evidence="4" id="KW-0687">Ribonucleoprotein</keyword>
<dbReference type="Pfam" id="PF00583">
    <property type="entry name" value="Acetyltransf_1"/>
    <property type="match status" value="1"/>
</dbReference>
<dbReference type="PANTHER" id="PTHR43877">
    <property type="entry name" value="AMINOALKYLPHOSPHONATE N-ACETYLTRANSFERASE-RELATED-RELATED"/>
    <property type="match status" value="1"/>
</dbReference>
<dbReference type="NCBIfam" id="TIGR01575">
    <property type="entry name" value="rimI"/>
    <property type="match status" value="1"/>
</dbReference>
<sequence>MTVSIEPMTVHDAPRCAYLEAVLFEGDGPWTEDLFVAELAAPHIHYVTARENGEMIGYAGVALLGQPSRGAFVVGESEVHTIGVDPAHRRRGIGGQLLDELLRIADEHGGPVFLEVRTDNEPAIELYKREGFEIVGTRAKYYQPSGADAFTMRRPERTEGSAR</sequence>
<dbReference type="GO" id="GO:0005840">
    <property type="term" value="C:ribosome"/>
    <property type="evidence" value="ECO:0007669"/>
    <property type="project" value="UniProtKB-KW"/>
</dbReference>
<dbReference type="Gene3D" id="3.40.630.30">
    <property type="match status" value="1"/>
</dbReference>
<reference evidence="4 5" key="1">
    <citation type="submission" date="2023-10" db="EMBL/GenBank/DDBJ databases">
        <title>Development of a sustainable strategy for remediation of hydrocarbon-contaminated territories based on the waste exchange concept.</title>
        <authorList>
            <person name="Krivoruchko A."/>
        </authorList>
    </citation>
    <scope>NUCLEOTIDE SEQUENCE [LARGE SCALE GENOMIC DNA]</scope>
    <source>
        <strain evidence="4 5">IEGM 1323</strain>
    </source>
</reference>
<accession>A0ABU4BH01</accession>
<gene>
    <name evidence="4" type="primary">rimI</name>
    <name evidence="4" type="ORF">R3P96_18745</name>
</gene>
<evidence type="ECO:0000313" key="5">
    <source>
        <dbReference type="Proteomes" id="UP001185755"/>
    </source>
</evidence>
<evidence type="ECO:0000259" key="3">
    <source>
        <dbReference type="PROSITE" id="PS51186"/>
    </source>
</evidence>
<dbReference type="InterPro" id="IPR006464">
    <property type="entry name" value="AcTrfase_RimI/Ard1"/>
</dbReference>
<dbReference type="PROSITE" id="PS51186">
    <property type="entry name" value="GNAT"/>
    <property type="match status" value="1"/>
</dbReference>
<keyword evidence="2 4" id="KW-0012">Acyltransferase</keyword>
<dbReference type="SUPFAM" id="SSF55729">
    <property type="entry name" value="Acyl-CoA N-acyltransferases (Nat)"/>
    <property type="match status" value="1"/>
</dbReference>
<keyword evidence="4" id="KW-0689">Ribosomal protein</keyword>
<dbReference type="CDD" id="cd04301">
    <property type="entry name" value="NAT_SF"/>
    <property type="match status" value="1"/>
</dbReference>
<dbReference type="InterPro" id="IPR000182">
    <property type="entry name" value="GNAT_dom"/>
</dbReference>
<feature type="domain" description="N-acetyltransferase" evidence="3">
    <location>
        <begin position="3"/>
        <end position="157"/>
    </location>
</feature>
<protein>
    <submittedName>
        <fullName evidence="4">Ribosomal protein S18-alanine N-acetyltransferase</fullName>
        <ecNumber evidence="4">2.3.1.266</ecNumber>
    </submittedName>
</protein>
<organism evidence="4 5">
    <name type="scientific">Rhodococcoides yunnanense</name>
    <dbReference type="NCBI Taxonomy" id="278209"/>
    <lineage>
        <taxon>Bacteria</taxon>
        <taxon>Bacillati</taxon>
        <taxon>Actinomycetota</taxon>
        <taxon>Actinomycetes</taxon>
        <taxon>Mycobacteriales</taxon>
        <taxon>Nocardiaceae</taxon>
        <taxon>Rhodococcoides</taxon>
    </lineage>
</organism>
<dbReference type="EC" id="2.3.1.266" evidence="4"/>
<keyword evidence="1 4" id="KW-0808">Transferase</keyword>
<proteinExistence type="predicted"/>
<name>A0ABU4BH01_9NOCA</name>
<comment type="caution">
    <text evidence="4">The sequence shown here is derived from an EMBL/GenBank/DDBJ whole genome shotgun (WGS) entry which is preliminary data.</text>
</comment>
<evidence type="ECO:0000256" key="1">
    <source>
        <dbReference type="ARBA" id="ARBA00022679"/>
    </source>
</evidence>
<dbReference type="InterPro" id="IPR050832">
    <property type="entry name" value="Bact_Acetyltransf"/>
</dbReference>
<dbReference type="RefSeq" id="WP_317565557.1">
    <property type="nucleotide sequence ID" value="NZ_JAWLJX010000006.1"/>
</dbReference>
<keyword evidence="5" id="KW-1185">Reference proteome</keyword>
<evidence type="ECO:0000256" key="2">
    <source>
        <dbReference type="ARBA" id="ARBA00023315"/>
    </source>
</evidence>
<dbReference type="EMBL" id="JAWLJX010000006">
    <property type="protein sequence ID" value="MDV6263378.1"/>
    <property type="molecule type" value="Genomic_DNA"/>
</dbReference>
<dbReference type="GO" id="GO:0008999">
    <property type="term" value="F:protein-N-terminal-alanine acetyltransferase activity"/>
    <property type="evidence" value="ECO:0007669"/>
    <property type="project" value="UniProtKB-EC"/>
</dbReference>